<dbReference type="SFLD" id="SFLDS00032">
    <property type="entry name" value="Radical_SAM_3-amino-3-carboxyp"/>
    <property type="match status" value="1"/>
</dbReference>
<dbReference type="GO" id="GO:0051539">
    <property type="term" value="F:4 iron, 4 sulfur cluster binding"/>
    <property type="evidence" value="ECO:0007669"/>
    <property type="project" value="UniProtKB-UniRule"/>
</dbReference>
<dbReference type="Gene3D" id="3.40.50.11840">
    <property type="entry name" value="Diphthamide synthesis DPH1/DPH2 domain 1"/>
    <property type="match status" value="1"/>
</dbReference>
<gene>
    <name evidence="11" type="ORF">SAMN04488571_101453</name>
</gene>
<dbReference type="InterPro" id="IPR042265">
    <property type="entry name" value="DPH1/DPH2_3"/>
</dbReference>
<keyword evidence="4 10" id="KW-0808">Transferase</keyword>
<reference evidence="11 12" key="1">
    <citation type="submission" date="2016-10" db="EMBL/GenBank/DDBJ databases">
        <authorList>
            <person name="Varghese N."/>
            <person name="Submissions S."/>
        </authorList>
    </citation>
    <scope>NUCLEOTIDE SEQUENCE [LARGE SCALE GENOMIC DNA]</scope>
    <source>
        <strain evidence="11 12">DSM 2373</strain>
    </source>
</reference>
<keyword evidence="12" id="KW-1185">Reference proteome</keyword>
<keyword evidence="6 10" id="KW-0479">Metal-binding</keyword>
<comment type="catalytic activity">
    <reaction evidence="9 10">
        <text>L-histidyl-[translation elongation factor 2] + S-adenosyl-L-methionine = 2-[(3S)-amino-3-carboxypropyl]-L-histidyl-[translation elongation factor 2] + S-methyl-5'-thioadenosine + H(+)</text>
        <dbReference type="Rhea" id="RHEA:36783"/>
        <dbReference type="Rhea" id="RHEA-COMP:9748"/>
        <dbReference type="Rhea" id="RHEA-COMP:9749"/>
        <dbReference type="ChEBI" id="CHEBI:15378"/>
        <dbReference type="ChEBI" id="CHEBI:17509"/>
        <dbReference type="ChEBI" id="CHEBI:29979"/>
        <dbReference type="ChEBI" id="CHEBI:59789"/>
        <dbReference type="ChEBI" id="CHEBI:73995"/>
        <dbReference type="EC" id="2.5.1.108"/>
    </reaction>
</comment>
<dbReference type="Gene3D" id="3.40.50.11850">
    <property type="entry name" value="Diphthamide synthesis DPH1/DPH2 domain 2"/>
    <property type="match status" value="1"/>
</dbReference>
<dbReference type="STRING" id="2200.GCA_001571405_01199"/>
<dbReference type="InterPro" id="IPR042263">
    <property type="entry name" value="DPH1/DPH2_1"/>
</dbReference>
<evidence type="ECO:0000256" key="10">
    <source>
        <dbReference type="PIRNR" id="PIRNR004967"/>
    </source>
</evidence>
<dbReference type="NCBIfam" id="TIGR00322">
    <property type="entry name" value="diphth2_R"/>
    <property type="match status" value="1"/>
</dbReference>
<keyword evidence="8 10" id="KW-0411">Iron-sulfur</keyword>
<evidence type="ECO:0000256" key="9">
    <source>
        <dbReference type="ARBA" id="ARBA00048403"/>
    </source>
</evidence>
<dbReference type="GO" id="GO:0090560">
    <property type="term" value="F:2-(3-amino-3-carboxypropyl)histidine synthase activity"/>
    <property type="evidence" value="ECO:0007669"/>
    <property type="project" value="UniProtKB-UniRule"/>
</dbReference>
<comment type="similarity">
    <text evidence="10">Belongs to the DPH1/DPH2 family.</text>
</comment>
<dbReference type="InterPro" id="IPR016435">
    <property type="entry name" value="DPH1/DPH2"/>
</dbReference>
<comment type="cofactor">
    <cofactor evidence="1 10">
        <name>[4Fe-4S] cluster</name>
        <dbReference type="ChEBI" id="CHEBI:49883"/>
    </cofactor>
</comment>
<evidence type="ECO:0000256" key="6">
    <source>
        <dbReference type="ARBA" id="ARBA00022723"/>
    </source>
</evidence>
<dbReference type="Gene3D" id="3.40.50.11860">
    <property type="entry name" value="Diphthamide synthesis DPH1/DPH2 domain 3"/>
    <property type="match status" value="1"/>
</dbReference>
<dbReference type="PIRSF" id="PIRSF004967">
    <property type="entry name" value="DPH1"/>
    <property type="match status" value="1"/>
</dbReference>
<evidence type="ECO:0000256" key="1">
    <source>
        <dbReference type="ARBA" id="ARBA00001966"/>
    </source>
</evidence>
<dbReference type="PANTHER" id="PTHR10762">
    <property type="entry name" value="DIPHTHAMIDE BIOSYNTHESIS PROTEIN"/>
    <property type="match status" value="1"/>
</dbReference>
<comment type="function">
    <text evidence="10">Catalyzes the first step of diphthamide biosynthesis, i.e. the transfer of the 3-amino-3-carboxypropyl group from S-adenosyl-L-methionine (SAM) to the C2 position of the imidazole ring of the target histidine residue in translation elongation factor 2 (EF-2).</text>
</comment>
<evidence type="ECO:0000313" key="11">
    <source>
        <dbReference type="EMBL" id="SDJ90227.1"/>
    </source>
</evidence>
<dbReference type="Proteomes" id="UP000326500">
    <property type="component" value="Unassembled WGS sequence"/>
</dbReference>
<sequence length="317" mass="34530">MLLIPISDLVAKLRRRGARSVALQFPAGLARQAPGTAAALRREGFDVIVSGDPCYGGCDLALDALQYADVLVHFGHAPVEERSNVIYEPVRFDFDVAVLERALPDLHSRRIGLVTTIQHLHLIGAMVAFLREHGIEAIVAPGDQRTPIPGQVLGCNFAAARATGADEILFVGTGVFHPIGIHLATRSRVVALDPFTGEVQEVDADRLIRRRAAVMEKARDASSFGVIVSTKSGQRRMDLARRLVALSDKAVLVAMREVSPAEMLDLGFAAYVNTACPRLAYDDQIRFPVPVLTPPEFEILCGARAWDDYTIDEYLAP</sequence>
<evidence type="ECO:0000313" key="12">
    <source>
        <dbReference type="Proteomes" id="UP000326500"/>
    </source>
</evidence>
<evidence type="ECO:0000256" key="8">
    <source>
        <dbReference type="ARBA" id="ARBA00023014"/>
    </source>
</evidence>
<keyword evidence="5 10" id="KW-0949">S-adenosyl-L-methionine</keyword>
<dbReference type="GO" id="GO:0017183">
    <property type="term" value="P:protein histidyl modification to diphthamide"/>
    <property type="evidence" value="ECO:0007669"/>
    <property type="project" value="UniProtKB-UniRule"/>
</dbReference>
<evidence type="ECO:0000256" key="4">
    <source>
        <dbReference type="ARBA" id="ARBA00022679"/>
    </source>
</evidence>
<dbReference type="EMBL" id="FNFT01000001">
    <property type="protein sequence ID" value="SDJ90227.1"/>
    <property type="molecule type" value="Genomic_DNA"/>
</dbReference>
<comment type="pathway">
    <text evidence="2 10">Protein modification; peptidyl-diphthamide biosynthesis.</text>
</comment>
<keyword evidence="7 10" id="KW-0408">Iron</keyword>
<dbReference type="InterPro" id="IPR035435">
    <property type="entry name" value="DPH1/DPH2_euk_archaea"/>
</dbReference>
<dbReference type="UniPathway" id="UPA00559"/>
<name>A0A1G8XIH5_9EURY</name>
<evidence type="ECO:0000256" key="5">
    <source>
        <dbReference type="ARBA" id="ARBA00022691"/>
    </source>
</evidence>
<organism evidence="11 12">
    <name type="scientific">Methanoculleus thermophilus</name>
    <dbReference type="NCBI Taxonomy" id="2200"/>
    <lineage>
        <taxon>Archaea</taxon>
        <taxon>Methanobacteriati</taxon>
        <taxon>Methanobacteriota</taxon>
        <taxon>Stenosarchaea group</taxon>
        <taxon>Methanomicrobia</taxon>
        <taxon>Methanomicrobiales</taxon>
        <taxon>Methanomicrobiaceae</taxon>
        <taxon>Methanoculleus</taxon>
    </lineage>
</organism>
<proteinExistence type="inferred from homology"/>
<dbReference type="AlphaFoldDB" id="A0A1G8XIH5"/>
<evidence type="ECO:0000256" key="7">
    <source>
        <dbReference type="ARBA" id="ARBA00023004"/>
    </source>
</evidence>
<dbReference type="GO" id="GO:0046872">
    <property type="term" value="F:metal ion binding"/>
    <property type="evidence" value="ECO:0007669"/>
    <property type="project" value="UniProtKB-KW"/>
</dbReference>
<dbReference type="EC" id="2.5.1.108" evidence="3 10"/>
<protein>
    <recommendedName>
        <fullName evidence="3 10">2-(3-amino-3-carboxypropyl)histidine synthase</fullName>
        <ecNumber evidence="3 10">2.5.1.108</ecNumber>
    </recommendedName>
</protein>
<accession>A0A1G8XIH5</accession>
<dbReference type="Pfam" id="PF01866">
    <property type="entry name" value="Diphthamide_syn"/>
    <property type="match status" value="1"/>
</dbReference>
<keyword evidence="10" id="KW-0004">4Fe-4S</keyword>
<evidence type="ECO:0000256" key="3">
    <source>
        <dbReference type="ARBA" id="ARBA00012221"/>
    </source>
</evidence>
<dbReference type="InterPro" id="IPR022428">
    <property type="entry name" value="Dph2_arc"/>
</dbReference>
<dbReference type="NCBIfam" id="TIGR03682">
    <property type="entry name" value="arCOG04112"/>
    <property type="match status" value="1"/>
</dbReference>
<evidence type="ECO:0000256" key="2">
    <source>
        <dbReference type="ARBA" id="ARBA00005156"/>
    </source>
</evidence>
<dbReference type="InterPro" id="IPR042264">
    <property type="entry name" value="DPH1/DPH2_2"/>
</dbReference>
<dbReference type="PANTHER" id="PTHR10762:SF1">
    <property type="entry name" value="2-(3-AMINO-3-CARBOXYPROPYL)HISTIDINE SYNTHASE SUBUNIT 1"/>
    <property type="match status" value="1"/>
</dbReference>